<sequence>MDNKKTAIYIRLSDEDNNVDGIIKAESNSVAAQRILIRDYMQRNGLSDPAGALEYVDDGFSGTNFQRPAFQRMMDDAKCGKIGCIIFKDFSRFGRDHLETGNYLERIFPLLGIRFISVNDQFDSEDCMGMTGGMSVALKNIINSMYSRDLSKKVRSATGTRAARGEYMGAFAPYGYLKNPENVHQLIPDKEAAEVVRTIFTMAAEGKKKPEIARFLNEKRIPTCMEHFQKIGLKRKCYKEKEKKLWTITTIGDMLKNEVYLGRTVWNKTRREAVGSKRQVKNDRSEWIIMEGTHEPLVTQELFDLANANAFTHEKKNVPKGRKPQPILICPHCGRRLTLTSWGNAYRCGEAAISGIAECKIIRVDKERLENAVLSCTRTMAGMVSEEVSRKKKEWAKTAAIEEEIGKMEAEKKRLSSRKLRLYEDYRSDRITKEQYRRKYENTASRILEIEERIPELKGEVIKIREQMLHMKEREAELECLAELETFDKGKLATVIDRVLVYSEERIEIVWKMDDWFFPEAVGEKEVVTLE</sequence>
<dbReference type="InterPro" id="IPR011109">
    <property type="entry name" value="DNA_bind_recombinase_dom"/>
</dbReference>
<dbReference type="RefSeq" id="WP_120472017.1">
    <property type="nucleotide sequence ID" value="NZ_RAYQ01000030.1"/>
</dbReference>
<dbReference type="Gene3D" id="3.90.1750.20">
    <property type="entry name" value="Putative Large Serine Recombinase, Chain B, Domain 2"/>
    <property type="match status" value="1"/>
</dbReference>
<proteinExistence type="predicted"/>
<comment type="caution">
    <text evidence="4">The sequence shown here is derived from an EMBL/GenBank/DDBJ whole genome shotgun (WGS) entry which is preliminary data.</text>
</comment>
<evidence type="ECO:0000313" key="5">
    <source>
        <dbReference type="Proteomes" id="UP000280696"/>
    </source>
</evidence>
<evidence type="ECO:0000259" key="3">
    <source>
        <dbReference type="PROSITE" id="PS51737"/>
    </source>
</evidence>
<evidence type="ECO:0008006" key="6">
    <source>
        <dbReference type="Google" id="ProtNLM"/>
    </source>
</evidence>
<feature type="domain" description="Recombinase" evidence="3">
    <location>
        <begin position="173"/>
        <end position="317"/>
    </location>
</feature>
<evidence type="ECO:0000256" key="1">
    <source>
        <dbReference type="SAM" id="Coils"/>
    </source>
</evidence>
<dbReference type="PROSITE" id="PS51737">
    <property type="entry name" value="RECOMBINASE_DNA_BIND"/>
    <property type="match status" value="1"/>
</dbReference>
<dbReference type="Pfam" id="PF07508">
    <property type="entry name" value="Recombinase"/>
    <property type="match status" value="1"/>
</dbReference>
<dbReference type="InterPro" id="IPR038109">
    <property type="entry name" value="DNA_bind_recomb_sf"/>
</dbReference>
<organism evidence="4 5">
    <name type="scientific">Parablautia intestinalis</name>
    <dbReference type="NCBI Taxonomy" id="2320100"/>
    <lineage>
        <taxon>Bacteria</taxon>
        <taxon>Bacillati</taxon>
        <taxon>Bacillota</taxon>
        <taxon>Clostridia</taxon>
        <taxon>Lachnospirales</taxon>
        <taxon>Lachnospiraceae</taxon>
        <taxon>Parablautia</taxon>
    </lineage>
</organism>
<keyword evidence="5" id="KW-1185">Reference proteome</keyword>
<dbReference type="SUPFAM" id="SSF53041">
    <property type="entry name" value="Resolvase-like"/>
    <property type="match status" value="1"/>
</dbReference>
<dbReference type="InterPro" id="IPR006119">
    <property type="entry name" value="Resolv_N"/>
</dbReference>
<dbReference type="PROSITE" id="PS51736">
    <property type="entry name" value="RECOMBINASES_3"/>
    <property type="match status" value="1"/>
</dbReference>
<dbReference type="Proteomes" id="UP000280696">
    <property type="component" value="Unassembled WGS sequence"/>
</dbReference>
<dbReference type="InterPro" id="IPR050639">
    <property type="entry name" value="SSR_resolvase"/>
</dbReference>
<dbReference type="InterPro" id="IPR036162">
    <property type="entry name" value="Resolvase-like_N_sf"/>
</dbReference>
<dbReference type="GO" id="GO:0000150">
    <property type="term" value="F:DNA strand exchange activity"/>
    <property type="evidence" value="ECO:0007669"/>
    <property type="project" value="InterPro"/>
</dbReference>
<feature type="domain" description="Resolvase/invertase-type recombinase catalytic" evidence="2">
    <location>
        <begin position="5"/>
        <end position="165"/>
    </location>
</feature>
<feature type="coiled-coil region" evidence="1">
    <location>
        <begin position="398"/>
        <end position="467"/>
    </location>
</feature>
<dbReference type="OrthoDB" id="1761478at2"/>
<keyword evidence="1" id="KW-0175">Coiled coil</keyword>
<evidence type="ECO:0000313" key="4">
    <source>
        <dbReference type="EMBL" id="RKI88202.1"/>
    </source>
</evidence>
<dbReference type="Pfam" id="PF13408">
    <property type="entry name" value="Zn_ribbon_recom"/>
    <property type="match status" value="1"/>
</dbReference>
<dbReference type="Gene3D" id="3.40.50.1390">
    <property type="entry name" value="Resolvase, N-terminal catalytic domain"/>
    <property type="match status" value="1"/>
</dbReference>
<dbReference type="EMBL" id="RAYQ01000030">
    <property type="protein sequence ID" value="RKI88202.1"/>
    <property type="molecule type" value="Genomic_DNA"/>
</dbReference>
<name>A0A3A9A981_9FIRM</name>
<dbReference type="InterPro" id="IPR025827">
    <property type="entry name" value="Zn_ribbon_recom_dom"/>
</dbReference>
<dbReference type="PANTHER" id="PTHR30461">
    <property type="entry name" value="DNA-INVERTASE FROM LAMBDOID PROPHAGE"/>
    <property type="match status" value="1"/>
</dbReference>
<dbReference type="SMART" id="SM00857">
    <property type="entry name" value="Resolvase"/>
    <property type="match status" value="1"/>
</dbReference>
<dbReference type="AlphaFoldDB" id="A0A3A9A981"/>
<evidence type="ECO:0000259" key="2">
    <source>
        <dbReference type="PROSITE" id="PS51736"/>
    </source>
</evidence>
<reference evidence="4 5" key="1">
    <citation type="submission" date="2018-09" db="EMBL/GenBank/DDBJ databases">
        <title>Murine metabolic-syndrome-specific gut microbial biobank.</title>
        <authorList>
            <person name="Liu C."/>
        </authorList>
    </citation>
    <scope>NUCLEOTIDE SEQUENCE [LARGE SCALE GENOMIC DNA]</scope>
    <source>
        <strain evidence="4 5">0.1xD8-82</strain>
    </source>
</reference>
<protein>
    <recommendedName>
        <fullName evidence="6">Recombinase</fullName>
    </recommendedName>
</protein>
<dbReference type="Pfam" id="PF00239">
    <property type="entry name" value="Resolvase"/>
    <property type="match status" value="1"/>
</dbReference>
<accession>A0A3A9A981</accession>
<dbReference type="GO" id="GO:0003677">
    <property type="term" value="F:DNA binding"/>
    <property type="evidence" value="ECO:0007669"/>
    <property type="project" value="InterPro"/>
</dbReference>
<gene>
    <name evidence="4" type="ORF">D7V94_19690</name>
</gene>
<dbReference type="PANTHER" id="PTHR30461:SF23">
    <property type="entry name" value="DNA RECOMBINASE-RELATED"/>
    <property type="match status" value="1"/>
</dbReference>